<evidence type="ECO:0000313" key="9">
    <source>
        <dbReference type="Proteomes" id="UP001204833"/>
    </source>
</evidence>
<dbReference type="InterPro" id="IPR005365">
    <property type="entry name" value="Npr3"/>
</dbReference>
<dbReference type="AlphaFoldDB" id="A0AAD5BHP8"/>
<dbReference type="PANTHER" id="PTHR13153:SF5">
    <property type="entry name" value="GATOR COMPLEX PROTEIN NPRL3"/>
    <property type="match status" value="1"/>
</dbReference>
<dbReference type="GO" id="GO:1904262">
    <property type="term" value="P:negative regulation of TORC1 signaling"/>
    <property type="evidence" value="ECO:0007669"/>
    <property type="project" value="TreeGrafter"/>
</dbReference>
<dbReference type="GeneID" id="76149132"/>
<feature type="compositionally biased region" description="Basic and acidic residues" evidence="5">
    <location>
        <begin position="148"/>
        <end position="163"/>
    </location>
</feature>
<dbReference type="GO" id="GO:0034198">
    <property type="term" value="P:cellular response to amino acid starvation"/>
    <property type="evidence" value="ECO:0007669"/>
    <property type="project" value="TreeGrafter"/>
</dbReference>
<feature type="chain" id="PRO_5042027810" description="Nitrogen permease regulator 3" evidence="6">
    <location>
        <begin position="27"/>
        <end position="834"/>
    </location>
</feature>
<organism evidence="8 9">
    <name type="scientific">Candida theae</name>
    <dbReference type="NCBI Taxonomy" id="1198502"/>
    <lineage>
        <taxon>Eukaryota</taxon>
        <taxon>Fungi</taxon>
        <taxon>Dikarya</taxon>
        <taxon>Ascomycota</taxon>
        <taxon>Saccharomycotina</taxon>
        <taxon>Pichiomycetes</taxon>
        <taxon>Debaryomycetaceae</taxon>
        <taxon>Candida/Lodderomyces clade</taxon>
        <taxon>Candida</taxon>
    </lineage>
</organism>
<proteinExistence type="inferred from homology"/>
<feature type="compositionally biased region" description="Polar residues" evidence="5">
    <location>
        <begin position="260"/>
        <end position="275"/>
    </location>
</feature>
<comment type="function">
    <text evidence="4">Mediates inactivation of the TORC1 complex in response to amino acid starvation. Required for meiotic nuclear division.</text>
</comment>
<evidence type="ECO:0000256" key="5">
    <source>
        <dbReference type="SAM" id="MobiDB-lite"/>
    </source>
</evidence>
<evidence type="ECO:0000256" key="2">
    <source>
        <dbReference type="ARBA" id="ARBA00017880"/>
    </source>
</evidence>
<comment type="similarity">
    <text evidence="1 4">Belongs to the NPR3 family.</text>
</comment>
<dbReference type="InterPro" id="IPR056603">
    <property type="entry name" value="HTH_NPRL3"/>
</dbReference>
<keyword evidence="4" id="KW-0469">Meiosis</keyword>
<sequence length="834" mass="94062">MSLNLPNPSLLGILLVISTHSGPQLAYKYPTNLSSSRGGKHNTGPKRQDKDHQTTNDSINKSGDNEKQDVAEYYDEDDELYEYRDDEDDAEDENIDHLVGDIGDDDRSLYGIDAKVWDVDDLNYYMGTKLDLKRFLDLQDERRKQRLWSKTDQKRSDNSHTRVVDGGANLKQIGSKTSIAYSQHSQHSSTSNSNVPNSYVTINDDIMGIDPSYLCEMLAPPTAMCNARFEMTIEGKTFLGLPIHNSIDGGWKKRPRPNGKQAQQKKSGRSRSNSRPVDPHADTHELANYNEPETENGDLKSNLNMFHLVFIMNPPAMEFNYRIDEMFHHVISKLSLILRRAQLKHDYIGQEVKQIVALREEIKDENSLADMSSLCKLIRDCFVAISSSKVANLTINGKLKSFQIPVKTEFHSLPDISVPCIPGSYLSSTVNTLSNLGLINVGESSRFGQKNEAFKPLQEDDDSDEVVIYYALLLLDEPENIIRDVQTSHDSILSNFIRSIEPTESLLKLSTRHPQFDLRQIKSFAFHLIYWRKARIIQPLSSRSVYIISPMAPLTTRLYEDIFEFNKKFPTLPSLPHFLKLLSPKSRKPQQFAAIIPSRDHRDSYIRALAWLNRFGYATQQLTFIWLKISRKIKIKVEEDTENENLTRRKTSKYVADEKVTKSTDNSSKQVASADNSNSNAKTATATSDTAAAAAAAAAGDAVTTSTNTAVSANTASKSDIEGTSGSKLNKSNLDSLKYHLNKSSSTVTLLEDEDTVILDPGRASTLERKWINEIIFEECKLNAELTAIFYKLLKYMNGESPLELLLLKDNVSRSELKKLLLAIEPHIISVKHW</sequence>
<dbReference type="PANTHER" id="PTHR13153">
    <property type="entry name" value="CGTHBA PROTEIN -14 GENE PROTEIN"/>
    <property type="match status" value="1"/>
</dbReference>
<feature type="compositionally biased region" description="Low complexity" evidence="5">
    <location>
        <begin position="707"/>
        <end position="717"/>
    </location>
</feature>
<dbReference type="RefSeq" id="XP_051610407.1">
    <property type="nucleotide sequence ID" value="XM_051750242.1"/>
</dbReference>
<feature type="domain" description="GATOR1 complex protein NPRL3 C-terminal HTH" evidence="7">
    <location>
        <begin position="765"/>
        <end position="829"/>
    </location>
</feature>
<comment type="subcellular location">
    <subcellularLocation>
        <location evidence="4">Vacuole membrane</location>
        <topology evidence="4">Peripheral membrane protein</topology>
    </subcellularLocation>
</comment>
<dbReference type="Proteomes" id="UP001204833">
    <property type="component" value="Unassembled WGS sequence"/>
</dbReference>
<dbReference type="GO" id="GO:0010508">
    <property type="term" value="P:positive regulation of autophagy"/>
    <property type="evidence" value="ECO:0007669"/>
    <property type="project" value="TreeGrafter"/>
</dbReference>
<comment type="caution">
    <text evidence="8">The sequence shown here is derived from an EMBL/GenBank/DDBJ whole genome shotgun (WGS) entry which is preliminary data.</text>
</comment>
<feature type="region of interest" description="Disordered" evidence="5">
    <location>
        <begin position="707"/>
        <end position="726"/>
    </location>
</feature>
<evidence type="ECO:0000256" key="4">
    <source>
        <dbReference type="RuleBase" id="RU368069"/>
    </source>
</evidence>
<dbReference type="EMBL" id="JAIHNG010000048">
    <property type="protein sequence ID" value="KAI5964400.1"/>
    <property type="molecule type" value="Genomic_DNA"/>
</dbReference>
<reference evidence="8 9" key="1">
    <citation type="journal article" date="2022" name="DNA Res.">
        <title>Genome analysis of five recently described species of the CUG-Ser clade uncovers Candida theae as a new hybrid lineage with pathogenic potential in the Candida parapsilosis species complex.</title>
        <authorList>
            <person name="Mixao V."/>
            <person name="Del Olmo V."/>
            <person name="Hegedusova E."/>
            <person name="Saus E."/>
            <person name="Pryszcz L."/>
            <person name="Cillingova A."/>
            <person name="Nosek J."/>
            <person name="Gabaldon T."/>
        </authorList>
    </citation>
    <scope>NUCLEOTIDE SEQUENCE [LARGE SCALE GENOMIC DNA]</scope>
    <source>
        <strain evidence="8 9">CBS 12239</strain>
    </source>
</reference>
<evidence type="ECO:0000313" key="8">
    <source>
        <dbReference type="EMBL" id="KAI5964400.1"/>
    </source>
</evidence>
<keyword evidence="9" id="KW-1185">Reference proteome</keyword>
<dbReference type="Pfam" id="PF24064">
    <property type="entry name" value="HTH_NPRL3"/>
    <property type="match status" value="1"/>
</dbReference>
<protein>
    <recommendedName>
        <fullName evidence="2 4">Nitrogen permease regulator 3</fullName>
    </recommendedName>
    <alternativeName>
        <fullName evidence="3 4">Required for meiotic nuclear division protein 11</fullName>
    </alternativeName>
</protein>
<dbReference type="Pfam" id="PF03666">
    <property type="entry name" value="NPR3"/>
    <property type="match status" value="1"/>
</dbReference>
<evidence type="ECO:0000256" key="1">
    <source>
        <dbReference type="ARBA" id="ARBA00010546"/>
    </source>
</evidence>
<feature type="region of interest" description="Disordered" evidence="5">
    <location>
        <begin position="657"/>
        <end position="682"/>
    </location>
</feature>
<accession>A0AAD5BHP8</accession>
<feature type="region of interest" description="Disordered" evidence="5">
    <location>
        <begin position="28"/>
        <end position="70"/>
    </location>
</feature>
<evidence type="ECO:0000259" key="7">
    <source>
        <dbReference type="Pfam" id="PF24064"/>
    </source>
</evidence>
<dbReference type="GO" id="GO:1990130">
    <property type="term" value="C:GATOR1 complex"/>
    <property type="evidence" value="ECO:0007669"/>
    <property type="project" value="TreeGrafter"/>
</dbReference>
<dbReference type="GO" id="GO:0051321">
    <property type="term" value="P:meiotic cell cycle"/>
    <property type="evidence" value="ECO:0007669"/>
    <property type="project" value="UniProtKB-UniRule"/>
</dbReference>
<gene>
    <name evidence="8" type="ORF">KGF57_001073</name>
</gene>
<name>A0AAD5BHP8_9ASCO</name>
<dbReference type="GO" id="GO:0038202">
    <property type="term" value="P:TORC1 signaling"/>
    <property type="evidence" value="ECO:0007669"/>
    <property type="project" value="TreeGrafter"/>
</dbReference>
<feature type="signal peptide" evidence="6">
    <location>
        <begin position="1"/>
        <end position="26"/>
    </location>
</feature>
<feature type="region of interest" description="Disordered" evidence="5">
    <location>
        <begin position="148"/>
        <end position="168"/>
    </location>
</feature>
<feature type="compositionally biased region" description="Low complexity" evidence="5">
    <location>
        <begin position="672"/>
        <end position="682"/>
    </location>
</feature>
<dbReference type="GO" id="GO:0005774">
    <property type="term" value="C:vacuolar membrane"/>
    <property type="evidence" value="ECO:0007669"/>
    <property type="project" value="UniProtKB-SubCell"/>
</dbReference>
<feature type="region of interest" description="Disordered" evidence="5">
    <location>
        <begin position="249"/>
        <end position="295"/>
    </location>
</feature>
<evidence type="ECO:0000256" key="3">
    <source>
        <dbReference type="ARBA" id="ARBA00030028"/>
    </source>
</evidence>
<keyword evidence="4 6" id="KW-0732">Signal</keyword>
<evidence type="ECO:0000256" key="6">
    <source>
        <dbReference type="SAM" id="SignalP"/>
    </source>
</evidence>